<evidence type="ECO:0000313" key="3">
    <source>
        <dbReference type="Proteomes" id="UP000177740"/>
    </source>
</evidence>
<feature type="region of interest" description="Disordered" evidence="1">
    <location>
        <begin position="1"/>
        <end position="30"/>
    </location>
</feature>
<gene>
    <name evidence="2" type="ORF">A2365_02590</name>
</gene>
<reference evidence="2 3" key="1">
    <citation type="journal article" date="2016" name="Nat. Commun.">
        <title>Thousands of microbial genomes shed light on interconnected biogeochemical processes in an aquifer system.</title>
        <authorList>
            <person name="Anantharaman K."/>
            <person name="Brown C.T."/>
            <person name="Hug L.A."/>
            <person name="Sharon I."/>
            <person name="Castelle C.J."/>
            <person name="Probst A.J."/>
            <person name="Thomas B.C."/>
            <person name="Singh A."/>
            <person name="Wilkins M.J."/>
            <person name="Karaoz U."/>
            <person name="Brodie E.L."/>
            <person name="Williams K.H."/>
            <person name="Hubbard S.S."/>
            <person name="Banfield J.F."/>
        </authorList>
    </citation>
    <scope>NUCLEOTIDE SEQUENCE [LARGE SCALE GENOMIC DNA]</scope>
</reference>
<dbReference type="STRING" id="1801677.A2365_02590"/>
<name>A0A1G2ELU6_9BACT</name>
<proteinExistence type="predicted"/>
<dbReference type="AlphaFoldDB" id="A0A1G2ELU6"/>
<organism evidence="2 3">
    <name type="scientific">Candidatus Nealsonbacteria bacterium RIFOXYB1_FULL_40_15</name>
    <dbReference type="NCBI Taxonomy" id="1801677"/>
    <lineage>
        <taxon>Bacteria</taxon>
        <taxon>Candidatus Nealsoniibacteriota</taxon>
    </lineage>
</organism>
<accession>A0A1G2ELU6</accession>
<evidence type="ECO:0000313" key="2">
    <source>
        <dbReference type="EMBL" id="OGZ26755.1"/>
    </source>
</evidence>
<evidence type="ECO:0000256" key="1">
    <source>
        <dbReference type="SAM" id="MobiDB-lite"/>
    </source>
</evidence>
<protein>
    <submittedName>
        <fullName evidence="2">Uncharacterized protein</fullName>
    </submittedName>
</protein>
<sequence>MGHLPDLAFNQVHSGKESGGHRRRSGRGRAPAVVHVAAEPVAGGVVHNQIIRSLHFLFRGAGHSWLLSSNSYNIITIRTDVLCLEDHDDPENSLLKCNFVK</sequence>
<dbReference type="Proteomes" id="UP000177740">
    <property type="component" value="Unassembled WGS sequence"/>
</dbReference>
<comment type="caution">
    <text evidence="2">The sequence shown here is derived from an EMBL/GenBank/DDBJ whole genome shotgun (WGS) entry which is preliminary data.</text>
</comment>
<dbReference type="EMBL" id="MHMM01000017">
    <property type="protein sequence ID" value="OGZ26755.1"/>
    <property type="molecule type" value="Genomic_DNA"/>
</dbReference>